<accession>A0A6J5TH58</accession>
<proteinExistence type="predicted"/>
<evidence type="ECO:0000313" key="3">
    <source>
        <dbReference type="Proteomes" id="UP000507222"/>
    </source>
</evidence>
<dbReference type="AlphaFoldDB" id="A0A6J5TH58"/>
<name>A0A6J5TH58_PRUAR</name>
<dbReference type="EMBL" id="CAEKDK010000001">
    <property type="protein sequence ID" value="CAB4263271.1"/>
    <property type="molecule type" value="Genomic_DNA"/>
</dbReference>
<dbReference type="Proteomes" id="UP000507222">
    <property type="component" value="Unassembled WGS sequence"/>
</dbReference>
<reference evidence="1 3" key="2">
    <citation type="submission" date="2020-05" db="EMBL/GenBank/DDBJ databases">
        <authorList>
            <person name="Campoy J."/>
            <person name="Schneeberger K."/>
            <person name="Spophaly S."/>
        </authorList>
    </citation>
    <scope>NUCLEOTIDE SEQUENCE [LARGE SCALE GENOMIC DNA]</scope>
    <source>
        <strain evidence="1">PruArmRojPasFocal</strain>
    </source>
</reference>
<keyword evidence="4" id="KW-1185">Reference proteome</keyword>
<evidence type="ECO:0000313" key="4">
    <source>
        <dbReference type="Proteomes" id="UP000507245"/>
    </source>
</evidence>
<sequence length="122" mass="14245">MMGMIIPKLSPINSIHLDNYLLRNPLYDDPVSQTQENDYIVSQEAKLHERVESMQVMMIDTFNIEDQLLLIQEMMQDLRREMHQKLVEKDAEIALLYAQLKGKAIMSEQDKGKANEIMAHEQ</sequence>
<organism evidence="1 3">
    <name type="scientific">Prunus armeniaca</name>
    <name type="common">Apricot</name>
    <name type="synonym">Armeniaca vulgaris</name>
    <dbReference type="NCBI Taxonomy" id="36596"/>
    <lineage>
        <taxon>Eukaryota</taxon>
        <taxon>Viridiplantae</taxon>
        <taxon>Streptophyta</taxon>
        <taxon>Embryophyta</taxon>
        <taxon>Tracheophyta</taxon>
        <taxon>Spermatophyta</taxon>
        <taxon>Magnoliopsida</taxon>
        <taxon>eudicotyledons</taxon>
        <taxon>Gunneridae</taxon>
        <taxon>Pentapetalae</taxon>
        <taxon>rosids</taxon>
        <taxon>fabids</taxon>
        <taxon>Rosales</taxon>
        <taxon>Rosaceae</taxon>
        <taxon>Amygdaloideae</taxon>
        <taxon>Amygdaleae</taxon>
        <taxon>Prunus</taxon>
    </lineage>
</organism>
<dbReference type="Proteomes" id="UP000507245">
    <property type="component" value="Unassembled WGS sequence"/>
</dbReference>
<gene>
    <name evidence="1" type="ORF">CURHAP_LOCUS3352</name>
    <name evidence="2" type="ORF">ORAREDHAP_LOCUS3555</name>
</gene>
<protein>
    <submittedName>
        <fullName evidence="1">Uncharacterized protein</fullName>
    </submittedName>
</protein>
<evidence type="ECO:0000313" key="2">
    <source>
        <dbReference type="EMBL" id="CAB4293989.1"/>
    </source>
</evidence>
<evidence type="ECO:0000313" key="1">
    <source>
        <dbReference type="EMBL" id="CAB4263271.1"/>
    </source>
</evidence>
<dbReference type="EMBL" id="CAEKKB010000001">
    <property type="protein sequence ID" value="CAB4293989.1"/>
    <property type="molecule type" value="Genomic_DNA"/>
</dbReference>
<reference evidence="4" key="1">
    <citation type="journal article" date="2020" name="Genome Biol.">
        <title>Gamete binning: chromosome-level and haplotype-resolved genome assembly enabled by high-throughput single-cell sequencing of gamete genomes.</title>
        <authorList>
            <person name="Campoy J.A."/>
            <person name="Sun H."/>
            <person name="Goel M."/>
            <person name="Jiao W.-B."/>
            <person name="Folz-Donahue K."/>
            <person name="Wang N."/>
            <person name="Rubio M."/>
            <person name="Liu C."/>
            <person name="Kukat C."/>
            <person name="Ruiz D."/>
            <person name="Huettel B."/>
            <person name="Schneeberger K."/>
        </authorList>
    </citation>
    <scope>NUCLEOTIDE SEQUENCE [LARGE SCALE GENOMIC DNA]</scope>
    <source>
        <strain evidence="4">cv. Rojo Pasion</strain>
    </source>
</reference>